<name>A0A6J4R687_9ACTN</name>
<sequence>MEIFEAIRRRRTTNGPFLPDPVSLDHQHALP</sequence>
<proteinExistence type="predicted"/>
<accession>A0A6J4R687</accession>
<feature type="non-terminal residue" evidence="2">
    <location>
        <position position="31"/>
    </location>
</feature>
<dbReference type="AlphaFoldDB" id="A0A6J4R687"/>
<dbReference type="EMBL" id="CADCVE010000103">
    <property type="protein sequence ID" value="CAA9465290.1"/>
    <property type="molecule type" value="Genomic_DNA"/>
</dbReference>
<gene>
    <name evidence="2" type="ORF">AVDCRST_MAG28-3992</name>
</gene>
<protein>
    <submittedName>
        <fullName evidence="2">Nitroreductase</fullName>
    </submittedName>
</protein>
<feature type="region of interest" description="Disordered" evidence="1">
    <location>
        <begin position="12"/>
        <end position="31"/>
    </location>
</feature>
<organism evidence="2">
    <name type="scientific">uncultured Rubrobacteraceae bacterium</name>
    <dbReference type="NCBI Taxonomy" id="349277"/>
    <lineage>
        <taxon>Bacteria</taxon>
        <taxon>Bacillati</taxon>
        <taxon>Actinomycetota</taxon>
        <taxon>Rubrobacteria</taxon>
        <taxon>Rubrobacterales</taxon>
        <taxon>Rubrobacteraceae</taxon>
        <taxon>environmental samples</taxon>
    </lineage>
</organism>
<evidence type="ECO:0000256" key="1">
    <source>
        <dbReference type="SAM" id="MobiDB-lite"/>
    </source>
</evidence>
<evidence type="ECO:0000313" key="2">
    <source>
        <dbReference type="EMBL" id="CAA9465290.1"/>
    </source>
</evidence>
<reference evidence="2" key="1">
    <citation type="submission" date="2020-02" db="EMBL/GenBank/DDBJ databases">
        <authorList>
            <person name="Meier V. D."/>
        </authorList>
    </citation>
    <scope>NUCLEOTIDE SEQUENCE</scope>
    <source>
        <strain evidence="2">AVDCRST_MAG28</strain>
    </source>
</reference>